<feature type="compositionally biased region" description="Acidic residues" evidence="4">
    <location>
        <begin position="597"/>
        <end position="618"/>
    </location>
</feature>
<name>A0A8H7TBX2_9HELO</name>
<gene>
    <name evidence="7" type="ORF">IFR04_010174</name>
</gene>
<feature type="domain" description="F-box/LRR-repeat protein 15-like leucin rich repeat" evidence="6">
    <location>
        <begin position="208"/>
        <end position="453"/>
    </location>
</feature>
<dbReference type="InterPro" id="IPR057207">
    <property type="entry name" value="FBXL15_LRR"/>
</dbReference>
<dbReference type="SUPFAM" id="SSF81383">
    <property type="entry name" value="F-box domain"/>
    <property type="match status" value="1"/>
</dbReference>
<dbReference type="Pfam" id="PF12937">
    <property type="entry name" value="F-box-like"/>
    <property type="match status" value="1"/>
</dbReference>
<evidence type="ECO:0000259" key="5">
    <source>
        <dbReference type="Pfam" id="PF12937"/>
    </source>
</evidence>
<reference evidence="7" key="1">
    <citation type="submission" date="2021-02" db="EMBL/GenBank/DDBJ databases">
        <title>Genome sequence Cadophora malorum strain M34.</title>
        <authorList>
            <person name="Stefanovic E."/>
            <person name="Vu D."/>
            <person name="Scully C."/>
            <person name="Dijksterhuis J."/>
            <person name="Roader J."/>
            <person name="Houbraken J."/>
        </authorList>
    </citation>
    <scope>NUCLEOTIDE SEQUENCE</scope>
    <source>
        <strain evidence="7">M34</strain>
    </source>
</reference>
<keyword evidence="3" id="KW-0833">Ubl conjugation pathway</keyword>
<evidence type="ECO:0000259" key="6">
    <source>
        <dbReference type="Pfam" id="PF25372"/>
    </source>
</evidence>
<evidence type="ECO:0000313" key="8">
    <source>
        <dbReference type="Proteomes" id="UP000664132"/>
    </source>
</evidence>
<keyword evidence="8" id="KW-1185">Reference proteome</keyword>
<dbReference type="InterPro" id="IPR006553">
    <property type="entry name" value="Leu-rich_rpt_Cys-con_subtyp"/>
</dbReference>
<dbReference type="GO" id="GO:0019005">
    <property type="term" value="C:SCF ubiquitin ligase complex"/>
    <property type="evidence" value="ECO:0007669"/>
    <property type="project" value="TreeGrafter"/>
</dbReference>
<keyword evidence="2" id="KW-0677">Repeat</keyword>
<dbReference type="EMBL" id="JAFJYH010000178">
    <property type="protein sequence ID" value="KAG4416656.1"/>
    <property type="molecule type" value="Genomic_DNA"/>
</dbReference>
<dbReference type="InterPro" id="IPR001810">
    <property type="entry name" value="F-box_dom"/>
</dbReference>
<accession>A0A8H7TBX2</accession>
<dbReference type="InterPro" id="IPR032675">
    <property type="entry name" value="LRR_dom_sf"/>
</dbReference>
<comment type="caution">
    <text evidence="7">The sequence shown here is derived from an EMBL/GenBank/DDBJ whole genome shotgun (WGS) entry which is preliminary data.</text>
</comment>
<feature type="region of interest" description="Disordered" evidence="4">
    <location>
        <begin position="560"/>
        <end position="581"/>
    </location>
</feature>
<dbReference type="Gene3D" id="3.80.10.10">
    <property type="entry name" value="Ribonuclease Inhibitor"/>
    <property type="match status" value="2"/>
</dbReference>
<evidence type="ECO:0000313" key="7">
    <source>
        <dbReference type="EMBL" id="KAG4416656.1"/>
    </source>
</evidence>
<organism evidence="7 8">
    <name type="scientific">Cadophora malorum</name>
    <dbReference type="NCBI Taxonomy" id="108018"/>
    <lineage>
        <taxon>Eukaryota</taxon>
        <taxon>Fungi</taxon>
        <taxon>Dikarya</taxon>
        <taxon>Ascomycota</taxon>
        <taxon>Pezizomycotina</taxon>
        <taxon>Leotiomycetes</taxon>
        <taxon>Helotiales</taxon>
        <taxon>Ploettnerulaceae</taxon>
        <taxon>Cadophora</taxon>
    </lineage>
</organism>
<dbReference type="OrthoDB" id="10257471at2759"/>
<dbReference type="Pfam" id="PF25372">
    <property type="entry name" value="DUF7885"/>
    <property type="match status" value="1"/>
</dbReference>
<dbReference type="GO" id="GO:0031146">
    <property type="term" value="P:SCF-dependent proteasomal ubiquitin-dependent protein catabolic process"/>
    <property type="evidence" value="ECO:0007669"/>
    <property type="project" value="TreeGrafter"/>
</dbReference>
<sequence length="618" mass="67931">MRAQAVPVMAPLETEPSYRGTPDPEGDSQSSSSNSPARADYEESDFYAGNNDSQSSIGVPTFSDMAVSEESCVAASNRLPAEVLIGIFSKLSSPHDLLTCMLVSKRWARNSVDLLWHRPACVTWTKHSYICNTLIKSHPYFAYRDFIKRLNLAQLSDSCSDGSVVALQSCNRIERLTLTNCNGLTDSGVTGLLEGSNHLLALDISGVTEVTELSMYSLADNCQKLQGLNISGCTKISNQSMTAVANSCRYIKRLKLNDCEQLEDSAIIAFAENCPNILEIDLHSCKLIGNDPITSLVTNGQTLRELRLANCELISDMAFLNLGNNKTYEHLRILDLTSCARLTDRAVEKIIEVAPRLRNLVFAKCRNLTDVSVNAISKLGKNLHYLHLGHCHHITDAAVTKLVQLCNRIRYIDLGCCTHLTDASVTKLATLPKLRRIGLVKCSSITDQSVYALAQSRLRYPRHYRNADGELFEHMAGSSLERVHLSYCTNLTLNSIVVLLNNCQKLTHLSLTGVQAFLRADLEQFCRDAPAEFTEHQRNVFCVFSGVGVNGLRHHLNNLQPGQGGYDPNSADDDDDDQTMTGMLGATAMMGAAVLNADDEDADGDEELEDADGDNNQT</sequence>
<feature type="region of interest" description="Disordered" evidence="4">
    <location>
        <begin position="595"/>
        <end position="618"/>
    </location>
</feature>
<proteinExistence type="predicted"/>
<evidence type="ECO:0000256" key="3">
    <source>
        <dbReference type="ARBA" id="ARBA00022786"/>
    </source>
</evidence>
<evidence type="ECO:0000256" key="1">
    <source>
        <dbReference type="ARBA" id="ARBA00022614"/>
    </source>
</evidence>
<keyword evidence="1" id="KW-0433">Leucine-rich repeat</keyword>
<dbReference type="SUPFAM" id="SSF52047">
    <property type="entry name" value="RNI-like"/>
    <property type="match status" value="1"/>
</dbReference>
<feature type="domain" description="F-box" evidence="5">
    <location>
        <begin position="77"/>
        <end position="120"/>
    </location>
</feature>
<dbReference type="FunFam" id="3.80.10.10:FF:000251">
    <property type="entry name" value="Ubiquitin ligase complex F-box protein GRR1"/>
    <property type="match status" value="1"/>
</dbReference>
<dbReference type="InterPro" id="IPR036047">
    <property type="entry name" value="F-box-like_dom_sf"/>
</dbReference>
<dbReference type="PANTHER" id="PTHR13318">
    <property type="entry name" value="PARTNER OF PAIRED, ISOFORM B-RELATED"/>
    <property type="match status" value="1"/>
</dbReference>
<protein>
    <recommendedName>
        <fullName evidence="9">F-box domain-containing protein</fullName>
    </recommendedName>
</protein>
<evidence type="ECO:0000256" key="4">
    <source>
        <dbReference type="SAM" id="MobiDB-lite"/>
    </source>
</evidence>
<evidence type="ECO:0000256" key="2">
    <source>
        <dbReference type="ARBA" id="ARBA00022737"/>
    </source>
</evidence>
<evidence type="ECO:0008006" key="9">
    <source>
        <dbReference type="Google" id="ProtNLM"/>
    </source>
</evidence>
<feature type="region of interest" description="Disordered" evidence="4">
    <location>
        <begin position="1"/>
        <end position="53"/>
    </location>
</feature>
<dbReference type="AlphaFoldDB" id="A0A8H7TBX2"/>
<dbReference type="Proteomes" id="UP000664132">
    <property type="component" value="Unassembled WGS sequence"/>
</dbReference>
<dbReference type="SMART" id="SM00367">
    <property type="entry name" value="LRR_CC"/>
    <property type="match status" value="12"/>
</dbReference>